<name>M9RF90_9RHOB</name>
<dbReference type="SMART" id="SM00245">
    <property type="entry name" value="TSPc"/>
    <property type="match status" value="1"/>
</dbReference>
<dbReference type="Pfam" id="PF14684">
    <property type="entry name" value="Tricorn_C1"/>
    <property type="match status" value="1"/>
</dbReference>
<reference evidence="2 3" key="1">
    <citation type="journal article" date="2013" name="PLoS ONE">
        <title>Poles Apart: Arctic and Antarctic Octadecabacter strains Share High Genome Plasticity and a New Type of Xanthorhodopsin.</title>
        <authorList>
            <person name="Vollmers J."/>
            <person name="Voget S."/>
            <person name="Dietrich S."/>
            <person name="Gollnow K."/>
            <person name="Smits M."/>
            <person name="Meyer K."/>
            <person name="Brinkhoff T."/>
            <person name="Simon M."/>
            <person name="Daniel R."/>
        </authorList>
    </citation>
    <scope>NUCLEOTIDE SEQUENCE [LARGE SCALE GENOMIC DNA]</scope>
    <source>
        <strain evidence="2 3">307</strain>
    </source>
</reference>
<dbReference type="InterPro" id="IPR028204">
    <property type="entry name" value="Tricorn_C1"/>
</dbReference>
<accession>M9RF90</accession>
<dbReference type="Gene3D" id="3.30.750.44">
    <property type="match status" value="1"/>
</dbReference>
<dbReference type="RefSeq" id="WP_015500446.1">
    <property type="nucleotide sequence ID" value="NC_020911.1"/>
</dbReference>
<keyword evidence="3" id="KW-1185">Reference proteome</keyword>
<dbReference type="SUPFAM" id="SSF52096">
    <property type="entry name" value="ClpP/crotonase"/>
    <property type="match status" value="1"/>
</dbReference>
<gene>
    <name evidence="2" type="ORF">OAN307_c28830</name>
</gene>
<protein>
    <submittedName>
        <fullName evidence="2">Putative S41-family peptidase</fullName>
    </submittedName>
</protein>
<evidence type="ECO:0000313" key="2">
    <source>
        <dbReference type="EMBL" id="AGI68450.1"/>
    </source>
</evidence>
<dbReference type="InterPro" id="IPR005151">
    <property type="entry name" value="Tail-specific_protease"/>
</dbReference>
<dbReference type="GO" id="GO:0008236">
    <property type="term" value="F:serine-type peptidase activity"/>
    <property type="evidence" value="ECO:0007669"/>
    <property type="project" value="InterPro"/>
</dbReference>
<dbReference type="HOGENOM" id="CLU_034080_1_0_5"/>
<dbReference type="Pfam" id="PF03572">
    <property type="entry name" value="Peptidase_S41"/>
    <property type="match status" value="1"/>
</dbReference>
<organism evidence="2 3">
    <name type="scientific">Octadecabacter antarcticus 307</name>
    <dbReference type="NCBI Taxonomy" id="391626"/>
    <lineage>
        <taxon>Bacteria</taxon>
        <taxon>Pseudomonadati</taxon>
        <taxon>Pseudomonadota</taxon>
        <taxon>Alphaproteobacteria</taxon>
        <taxon>Rhodobacterales</taxon>
        <taxon>Roseobacteraceae</taxon>
        <taxon>Octadecabacter</taxon>
    </lineage>
</organism>
<dbReference type="OrthoDB" id="9758793at2"/>
<dbReference type="Proteomes" id="UP000005307">
    <property type="component" value="Chromosome"/>
</dbReference>
<dbReference type="PANTHER" id="PTHR11261:SF3">
    <property type="entry name" value="RETINOL-BINDING PROTEIN 3"/>
    <property type="match status" value="1"/>
</dbReference>
<feature type="domain" description="Tail specific protease" evidence="1">
    <location>
        <begin position="205"/>
        <end position="418"/>
    </location>
</feature>
<dbReference type="eggNOG" id="COG0793">
    <property type="taxonomic scope" value="Bacteria"/>
</dbReference>
<dbReference type="CDD" id="cd07563">
    <property type="entry name" value="Peptidase_S41_IRBP"/>
    <property type="match status" value="1"/>
</dbReference>
<dbReference type="AlphaFoldDB" id="M9RF90"/>
<evidence type="ECO:0000259" key="1">
    <source>
        <dbReference type="SMART" id="SM00245"/>
    </source>
</evidence>
<dbReference type="EMBL" id="CP003740">
    <property type="protein sequence ID" value="AGI68450.1"/>
    <property type="molecule type" value="Genomic_DNA"/>
</dbReference>
<dbReference type="Gene3D" id="3.90.226.10">
    <property type="entry name" value="2-enoyl-CoA Hydratase, Chain A, domain 1"/>
    <property type="match status" value="1"/>
</dbReference>
<dbReference type="STRING" id="391626.OAN307_c28830"/>
<proteinExistence type="predicted"/>
<sequence>MKRFLNQIWIVIGAFVAAIVVSWVIYMPNGDERGVWRAQTGGTIITLTPFTAKMYSETSVSCLHQLSFPAHLKLVEMAEGATVSVIDSQLHLNVDGSLDPMILERIDALPDNCSAANPDATPRDVFDSMWTAMDEHYAFFDLHGVDWDARRALAPAMGDTMTDSALLALLSDTLQGLDDGHVQIGAPIGYVSPAQDPDWLVDTLNRDALTQIARDTLGTDLTPVDLTGIEYVLLPDGVGYVLIRHMGLDTPFGTTSETAMALAFSQVADVMTDANSMIIDLRYNPGGSDSVSFGVASHFIDAPLDVFTKTTRDGSENGSGQSAPFTAVLQPFDATPLTQPVIVLTSQLTGSAAEILIMTMRELAQVITMGQPTSGGLSDILGFKLANGWDLGLSHQTYRAMDGQSFEGVGIPPDIPFAITAAPLLAGEDPLLRAAFVRARSAN</sequence>
<dbReference type="PANTHER" id="PTHR11261">
    <property type="entry name" value="INTERPHOTORECEPTOR RETINOID-BINDING PROTEIN"/>
    <property type="match status" value="1"/>
</dbReference>
<dbReference type="KEGG" id="oat:OAN307_c28830"/>
<dbReference type="InterPro" id="IPR029045">
    <property type="entry name" value="ClpP/crotonase-like_dom_sf"/>
</dbReference>
<dbReference type="GO" id="GO:0006508">
    <property type="term" value="P:proteolysis"/>
    <property type="evidence" value="ECO:0007669"/>
    <property type="project" value="InterPro"/>
</dbReference>
<evidence type="ECO:0000313" key="3">
    <source>
        <dbReference type="Proteomes" id="UP000005307"/>
    </source>
</evidence>